<reference evidence="4 5" key="1">
    <citation type="submission" date="2011-01" db="EMBL/GenBank/DDBJ databases">
        <authorList>
            <person name="Durkin A.S."/>
            <person name="Madupu R."/>
            <person name="Torralba M."/>
            <person name="Gillis M."/>
            <person name="Methe B."/>
            <person name="Sutton G."/>
            <person name="Nelson K.E."/>
        </authorList>
    </citation>
    <scope>NUCLEOTIDE SEQUENCE [LARGE SCALE GENOMIC DNA]</scope>
    <source>
        <strain evidence="4 5">ACS-065-V-Col13</strain>
    </source>
</reference>
<evidence type="ECO:0000256" key="1">
    <source>
        <dbReference type="SAM" id="Coils"/>
    </source>
</evidence>
<dbReference type="PANTHER" id="PTHR41259">
    <property type="entry name" value="DOUBLE-STRAND BREAK REPAIR RAD50 ATPASE, PUTATIVE-RELATED"/>
    <property type="match status" value="1"/>
</dbReference>
<keyword evidence="5" id="KW-1185">Reference proteome</keyword>
<dbReference type="RefSeq" id="WP_004834276.1">
    <property type="nucleotide sequence ID" value="NZ_AEXM01000012.1"/>
</dbReference>
<dbReference type="EMBL" id="AEXM01000012">
    <property type="protein sequence ID" value="EGC82435.1"/>
    <property type="molecule type" value="Genomic_DNA"/>
</dbReference>
<dbReference type="Gene3D" id="3.40.50.300">
    <property type="entry name" value="P-loop containing nucleotide triphosphate hydrolases"/>
    <property type="match status" value="2"/>
</dbReference>
<dbReference type="PATRIC" id="fig|879305.3.peg.562"/>
<feature type="coiled-coil region" evidence="1">
    <location>
        <begin position="200"/>
        <end position="280"/>
    </location>
</feature>
<name>F0GUT0_9FIRM</name>
<gene>
    <name evidence="4" type="ORF">HMPREF9290_1504</name>
</gene>
<dbReference type="STRING" id="879305.HMPREF9290_1504"/>
<dbReference type="SUPFAM" id="SSF52540">
    <property type="entry name" value="P-loop containing nucleoside triphosphate hydrolases"/>
    <property type="match status" value="1"/>
</dbReference>
<feature type="domain" description="YhaN AAA" evidence="3">
    <location>
        <begin position="6"/>
        <end position="67"/>
    </location>
</feature>
<sequence>MTKVYIKELNIISFGKFENKNIKFDKGFNLVFGKNESGKSTLANFVEGLLYGFDEGKSKRNFSYKKEAYKPIASYKYAGWGIFNKDGIDFKVLRNFDDGSYSLVNLTSGEEVESKVSNLNFPGEYILDIDYAIYKNYVSSFQNQISDSNASKKLIEKLANKDIDYDFSINKSLQILDKEYNRLGSSRAYTKPYLKTKTEIEELEEDLYEIRLLKKNYIKDFKRLDSNKEKIREYQDKYNKLKTLTSSFKSYRATSNYRDYKKWTDELYRLNEKLADYQDVQGLNDEYFDNLEENLNSIRKTDENLLKYLLFALLVICIILGFLLNKYFYLGALLILFVFLVVNKNSKNEIGLSELNQYNKKKSRYLRYKNLLKEKEKIEEVLSILKKQDIKDEGLDIDDEDFEDFDIGKSENDLDNLRLMIDRTNKEIQIDEKNLVSIEEKIKNEVDLVDRINYLKKKLDAISKKKTAIKLAKETINEISEENKGDYSKLNFRLNNIIREVSKNSYESIGLDDNLNPEIVTIEGYKLSLDQLSKGFIDQLYFALKLSLNEEVFSKIFMVYDDAFINYDLERLRNALFFLLDASTFRQVIYFSCHTRELEVFKSEGININFINMEDV</sequence>
<dbReference type="AlphaFoldDB" id="F0GUT0"/>
<dbReference type="InterPro" id="IPR038734">
    <property type="entry name" value="YhaN_AAA"/>
</dbReference>
<dbReference type="eggNOG" id="COG4717">
    <property type="taxonomic scope" value="Bacteria"/>
</dbReference>
<dbReference type="PANTHER" id="PTHR41259:SF1">
    <property type="entry name" value="DOUBLE-STRAND BREAK REPAIR RAD50 ATPASE, PUTATIVE-RELATED"/>
    <property type="match status" value="1"/>
</dbReference>
<dbReference type="Pfam" id="PF13514">
    <property type="entry name" value="AAA_27"/>
    <property type="match status" value="1"/>
</dbReference>
<evidence type="ECO:0000313" key="5">
    <source>
        <dbReference type="Proteomes" id="UP000005286"/>
    </source>
</evidence>
<accession>F0GUT0</accession>
<dbReference type="Proteomes" id="UP000005286">
    <property type="component" value="Unassembled WGS sequence"/>
</dbReference>
<feature type="transmembrane region" description="Helical" evidence="2">
    <location>
        <begin position="305"/>
        <end position="321"/>
    </location>
</feature>
<feature type="coiled-coil region" evidence="1">
    <location>
        <begin position="368"/>
        <end position="482"/>
    </location>
</feature>
<proteinExistence type="predicted"/>
<evidence type="ECO:0000313" key="4">
    <source>
        <dbReference type="EMBL" id="EGC82435.1"/>
    </source>
</evidence>
<dbReference type="InterPro" id="IPR027417">
    <property type="entry name" value="P-loop_NTPase"/>
</dbReference>
<keyword evidence="1" id="KW-0175">Coiled coil</keyword>
<protein>
    <submittedName>
        <fullName evidence="4">Conserved domain protein</fullName>
    </submittedName>
</protein>
<evidence type="ECO:0000259" key="3">
    <source>
        <dbReference type="Pfam" id="PF13514"/>
    </source>
</evidence>
<keyword evidence="2" id="KW-1133">Transmembrane helix</keyword>
<organism evidence="4 5">
    <name type="scientific">Anaerococcus prevotii ACS-065-V-Col13</name>
    <dbReference type="NCBI Taxonomy" id="879305"/>
    <lineage>
        <taxon>Bacteria</taxon>
        <taxon>Bacillati</taxon>
        <taxon>Bacillota</taxon>
        <taxon>Tissierellia</taxon>
        <taxon>Tissierellales</taxon>
        <taxon>Peptoniphilaceae</taxon>
        <taxon>Anaerococcus</taxon>
    </lineage>
</organism>
<keyword evidence="2" id="KW-0472">Membrane</keyword>
<keyword evidence="2" id="KW-0812">Transmembrane</keyword>
<comment type="caution">
    <text evidence="4">The sequence shown here is derived from an EMBL/GenBank/DDBJ whole genome shotgun (WGS) entry which is preliminary data.</text>
</comment>
<evidence type="ECO:0000256" key="2">
    <source>
        <dbReference type="SAM" id="Phobius"/>
    </source>
</evidence>